<name>A0ABT8W8L0_9FLAO</name>
<evidence type="ECO:0000313" key="1">
    <source>
        <dbReference type="EMBL" id="MDO5969421.1"/>
    </source>
</evidence>
<accession>A0ABT8W8L0</accession>
<gene>
    <name evidence="1" type="ORF">Q4Q35_06345</name>
</gene>
<reference evidence="1" key="1">
    <citation type="submission" date="2023-07" db="EMBL/GenBank/DDBJ databases">
        <title>Two novel species in the genus Flavivirga.</title>
        <authorList>
            <person name="Kwon K."/>
        </authorList>
    </citation>
    <scope>NUCLEOTIDE SEQUENCE</scope>
    <source>
        <strain evidence="1">KCTC 52353</strain>
    </source>
</reference>
<organism evidence="1 2">
    <name type="scientific">Flavivirga aquimarina</name>
    <dbReference type="NCBI Taxonomy" id="2027862"/>
    <lineage>
        <taxon>Bacteria</taxon>
        <taxon>Pseudomonadati</taxon>
        <taxon>Bacteroidota</taxon>
        <taxon>Flavobacteriia</taxon>
        <taxon>Flavobacteriales</taxon>
        <taxon>Flavobacteriaceae</taxon>
        <taxon>Flavivirga</taxon>
    </lineage>
</organism>
<evidence type="ECO:0000313" key="2">
    <source>
        <dbReference type="Proteomes" id="UP001176883"/>
    </source>
</evidence>
<dbReference type="InterPro" id="IPR025366">
    <property type="entry name" value="DUF4270"/>
</dbReference>
<keyword evidence="2" id="KW-1185">Reference proteome</keyword>
<protein>
    <submittedName>
        <fullName evidence="1">DUF4270 family protein</fullName>
    </submittedName>
</protein>
<sequence>MSIKQVIAVPLVFLTILLLCLVSCEEDSTLPVGENWIDVNTKVYFIDTLTVKATTFKFDSIIVSDASRLLIGAYTDPVFGISKSKSYIQLSNSVFSLDDDAVFDSITLVLKYDDYFYNDTIPTQKFNVYRVTQKIEPNDDDDLFYNTTDFTYDDMAPLASESFLAYPKKEDSVLIHLDNTFGKTLFDDIKDNEINDSEEFLYRYKGLLIEADTDNTAILGFSSESLLRIYYTIPGEIEDVSYEFDIAFNTNNTFNNISSDYLGTHFESLNDQDINLPSSSTDDASYIQAGTGISTRIEIPYIERINEIQGTGTILDANLKVSIKQNSSTDNLFTKDSLNIYIYNKNGEVLSNLVDEAGDTALGLIDYESSEYNIIVYSIPLKYFLDLKLETINDDNLFLAIYSQNYNESLDRYILNGENASDDLKAKLELTYAIYDN</sequence>
<comment type="caution">
    <text evidence="1">The sequence shown here is derived from an EMBL/GenBank/DDBJ whole genome shotgun (WGS) entry which is preliminary data.</text>
</comment>
<dbReference type="Proteomes" id="UP001176883">
    <property type="component" value="Unassembled WGS sequence"/>
</dbReference>
<proteinExistence type="predicted"/>
<dbReference type="Pfam" id="PF14092">
    <property type="entry name" value="DUF4270"/>
    <property type="match status" value="1"/>
</dbReference>
<dbReference type="RefSeq" id="WP_303277112.1">
    <property type="nucleotide sequence ID" value="NZ_JAUOEK010000071.1"/>
</dbReference>
<dbReference type="EMBL" id="JAUOEK010000071">
    <property type="protein sequence ID" value="MDO5969421.1"/>
    <property type="molecule type" value="Genomic_DNA"/>
</dbReference>